<keyword evidence="5" id="KW-0472">Membrane</keyword>
<organism evidence="9 10">
    <name type="scientific">Accipiter nisus</name>
    <name type="common">Eurasian sparrowhawk</name>
    <dbReference type="NCBI Taxonomy" id="211598"/>
    <lineage>
        <taxon>Eukaryota</taxon>
        <taxon>Metazoa</taxon>
        <taxon>Chordata</taxon>
        <taxon>Craniata</taxon>
        <taxon>Vertebrata</taxon>
        <taxon>Euteleostomi</taxon>
        <taxon>Archelosauria</taxon>
        <taxon>Archosauria</taxon>
        <taxon>Dinosauria</taxon>
        <taxon>Saurischia</taxon>
        <taxon>Theropoda</taxon>
        <taxon>Coelurosauria</taxon>
        <taxon>Aves</taxon>
        <taxon>Neognathae</taxon>
        <taxon>Neoaves</taxon>
        <taxon>Telluraves</taxon>
        <taxon>Accipitrimorphae</taxon>
        <taxon>Accipitriformes</taxon>
        <taxon>Accipitridae</taxon>
        <taxon>Accipitrinae</taxon>
        <taxon>Accipiter</taxon>
    </lineage>
</organism>
<evidence type="ECO:0000256" key="2">
    <source>
        <dbReference type="ARBA" id="ARBA00004243"/>
    </source>
</evidence>
<dbReference type="InterPro" id="IPR007533">
    <property type="entry name" value="Cyt_c_oxidase_assmbl_CtaG"/>
</dbReference>
<dbReference type="FunFam" id="2.60.370.10:FF:000001">
    <property type="entry name" value="COX11 cytochrome c oxidase assembly homolog"/>
    <property type="match status" value="1"/>
</dbReference>
<accession>A0A8B9N4P6</accession>
<keyword evidence="10" id="KW-1185">Reference proteome</keyword>
<evidence type="ECO:0000256" key="4">
    <source>
        <dbReference type="ARBA" id="ARBA00022989"/>
    </source>
</evidence>
<protein>
    <recommendedName>
        <fullName evidence="7">Cytochrome c oxidase assembly protein COX11, mitochondrial</fullName>
    </recommendedName>
</protein>
<evidence type="ECO:0000256" key="8">
    <source>
        <dbReference type="SAM" id="MobiDB-lite"/>
    </source>
</evidence>
<feature type="compositionally biased region" description="Basic and acidic residues" evidence="8">
    <location>
        <begin position="57"/>
        <end position="66"/>
    </location>
</feature>
<dbReference type="Ensembl" id="ENSANIT00000019083.1">
    <property type="protein sequence ID" value="ENSANIP00000018465.1"/>
    <property type="gene ID" value="ENSANIG00000012553.1"/>
</dbReference>
<dbReference type="SUPFAM" id="SSF110111">
    <property type="entry name" value="Ctag/Cox11"/>
    <property type="match status" value="1"/>
</dbReference>
<evidence type="ECO:0000256" key="7">
    <source>
        <dbReference type="ARBA" id="ARBA00068998"/>
    </source>
</evidence>
<evidence type="ECO:0000313" key="9">
    <source>
        <dbReference type="Ensembl" id="ENSANIP00000018465.1"/>
    </source>
</evidence>
<dbReference type="PANTHER" id="PTHR21320">
    <property type="entry name" value="CYTOCHROME C OXIDASE ASSEMBLY PROTEIN COX11-RELATED"/>
    <property type="match status" value="1"/>
</dbReference>
<evidence type="ECO:0000256" key="5">
    <source>
        <dbReference type="ARBA" id="ARBA00023136"/>
    </source>
</evidence>
<evidence type="ECO:0000256" key="6">
    <source>
        <dbReference type="ARBA" id="ARBA00063165"/>
    </source>
</evidence>
<reference evidence="9" key="1">
    <citation type="submission" date="2025-08" db="UniProtKB">
        <authorList>
            <consortium name="Ensembl"/>
        </authorList>
    </citation>
    <scope>IDENTIFICATION</scope>
</reference>
<name>A0A8B9N4P6_9AVES</name>
<dbReference type="GO" id="GO:0005743">
    <property type="term" value="C:mitochondrial inner membrane"/>
    <property type="evidence" value="ECO:0007669"/>
    <property type="project" value="UniProtKB-SubCell"/>
</dbReference>
<dbReference type="Pfam" id="PF04442">
    <property type="entry name" value="CtaG_Cox11"/>
    <property type="match status" value="1"/>
</dbReference>
<keyword evidence="3" id="KW-0812">Transmembrane</keyword>
<evidence type="ECO:0000256" key="1">
    <source>
        <dbReference type="ARBA" id="ARBA00004007"/>
    </source>
</evidence>
<evidence type="ECO:0000256" key="3">
    <source>
        <dbReference type="ARBA" id="ARBA00022692"/>
    </source>
</evidence>
<dbReference type="PANTHER" id="PTHR21320:SF3">
    <property type="entry name" value="CYTOCHROME C OXIDASE ASSEMBLY PROTEIN COX11, MITOCHONDRIAL-RELATED"/>
    <property type="match status" value="1"/>
</dbReference>
<dbReference type="NCBIfam" id="NF003465">
    <property type="entry name" value="PRK05089.1"/>
    <property type="match status" value="1"/>
</dbReference>
<comment type="subcellular location">
    <subcellularLocation>
        <location evidence="2">Mitochondrion inner membrane</location>
        <topology evidence="2">Single-pass membrane protein</topology>
        <orientation evidence="2">Intermembrane side</orientation>
    </subcellularLocation>
</comment>
<dbReference type="Gene3D" id="2.60.370.10">
    <property type="entry name" value="Ctag/Cox11"/>
    <property type="match status" value="1"/>
</dbReference>
<keyword evidence="4" id="KW-1133">Transmembrane helix</keyword>
<evidence type="ECO:0000313" key="10">
    <source>
        <dbReference type="Proteomes" id="UP000694541"/>
    </source>
</evidence>
<comment type="subunit">
    <text evidence="6">Interacts with CNNM4/ACDP4. Interacts with RANBP2.</text>
</comment>
<sequence>MAARPAPPPPRRKPHRLLEKAAAPHTAEGASGGQARGSQGRSRQPPAPPAAGRGRRRSDVSADPPRRHLARRPALRGPPRPAPAALPGMGLCGRAWARCGGPGVLWGLALGRGFPRPCRTGGWELPRAEGTARYGLWAAAGGGVPAPRGVRGLRSSNPFTRRQEEEWRRRNRSTLAYIAAAAVGMVGMSYAAVPLYRLYCQATGLGGTTGAGHSSEQIESMEPVRDRVIRVTFNADVHSSIQWNFKPQQSEIYVVPGETALAFYKAKNPTDKPIIGISTYNVIPFEAGQYFNKIQCFCFEEQRLNPQEEVDMPVFFYIDPEFAEDPKMAKVDLITLSYTFFEAKEGQKLALPGYQ</sequence>
<dbReference type="AlphaFoldDB" id="A0A8B9N4P6"/>
<comment type="function">
    <text evidence="1">Exerts its effect at some terminal stage of cytochrome c oxidase synthesis, probably by being involved in the insertion of the copper B into subunit I.</text>
</comment>
<proteinExistence type="inferred from homology"/>
<dbReference type="HAMAP" id="MF_00155">
    <property type="entry name" value="CtaG"/>
    <property type="match status" value="1"/>
</dbReference>
<dbReference type="GO" id="GO:0005507">
    <property type="term" value="F:copper ion binding"/>
    <property type="evidence" value="ECO:0007669"/>
    <property type="project" value="InterPro"/>
</dbReference>
<dbReference type="Proteomes" id="UP000694541">
    <property type="component" value="Unplaced"/>
</dbReference>
<reference evidence="9" key="2">
    <citation type="submission" date="2025-09" db="UniProtKB">
        <authorList>
            <consortium name="Ensembl"/>
        </authorList>
    </citation>
    <scope>IDENTIFICATION</scope>
</reference>
<dbReference type="InterPro" id="IPR023471">
    <property type="entry name" value="CtaG/Cox11_dom_sf"/>
</dbReference>
<feature type="region of interest" description="Disordered" evidence="8">
    <location>
        <begin position="1"/>
        <end position="82"/>
    </location>
</feature>